<dbReference type="PANTHER" id="PTHR37950">
    <property type="entry name" value="4-HYDROXYPHENYLACETATE CATABOLISM PROTEIN"/>
    <property type="match status" value="1"/>
</dbReference>
<dbReference type="AlphaFoldDB" id="A0A542TI80"/>
<dbReference type="InterPro" id="IPR004220">
    <property type="entry name" value="5-COMe_2-OHmuconate_Isoase"/>
</dbReference>
<dbReference type="Gene3D" id="3.30.429.10">
    <property type="entry name" value="Macrophage Migration Inhibitory Factor"/>
    <property type="match status" value="1"/>
</dbReference>
<dbReference type="STRING" id="164348.BFF78_40315"/>
<name>A0A542TI80_9ACTN</name>
<dbReference type="EMBL" id="VFNX01000002">
    <property type="protein sequence ID" value="TQK86552.1"/>
    <property type="molecule type" value="Genomic_DNA"/>
</dbReference>
<dbReference type="Pfam" id="PF02962">
    <property type="entry name" value="CHMI"/>
    <property type="match status" value="1"/>
</dbReference>
<reference evidence="1 2" key="1">
    <citation type="submission" date="2019-06" db="EMBL/GenBank/DDBJ databases">
        <title>Sequencing the genomes of 1000 actinobacteria strains.</title>
        <authorList>
            <person name="Klenk H.-P."/>
        </authorList>
    </citation>
    <scope>NUCLEOTIDE SEQUENCE [LARGE SCALE GENOMIC DNA]</scope>
    <source>
        <strain evidence="1 2">DSM 41929</strain>
    </source>
</reference>
<sequence>MRENSCLAKLQVARERPSMPYLTIDYSSHLAPSLDACALVKDLHPLVVEESGTSGVCKTLLRPVQTYAGEQPGGEAVFVHVEVGLMPGRSQARKARLSESVLALLAKHLPVADGDEDRVFLSVEVRDLAASYRLSPSAR</sequence>
<protein>
    <submittedName>
        <fullName evidence="1">5-carboxymethyl-2-hydroxymuconate isomerase</fullName>
    </submittedName>
</protein>
<gene>
    <name evidence="1" type="ORF">FB563_6698</name>
</gene>
<comment type="caution">
    <text evidence="1">The sequence shown here is derived from an EMBL/GenBank/DDBJ whole genome shotgun (WGS) entry which is preliminary data.</text>
</comment>
<evidence type="ECO:0000313" key="2">
    <source>
        <dbReference type="Proteomes" id="UP000318103"/>
    </source>
</evidence>
<proteinExistence type="predicted"/>
<dbReference type="Proteomes" id="UP000318103">
    <property type="component" value="Unassembled WGS sequence"/>
</dbReference>
<keyword evidence="1" id="KW-0413">Isomerase</keyword>
<keyword evidence="2" id="KW-1185">Reference proteome</keyword>
<dbReference type="PANTHER" id="PTHR37950:SF1">
    <property type="entry name" value="4-HYDROXYPHENYLACETATE CATABOLISM PROTEIN"/>
    <property type="match status" value="1"/>
</dbReference>
<evidence type="ECO:0000313" key="1">
    <source>
        <dbReference type="EMBL" id="TQK86552.1"/>
    </source>
</evidence>
<accession>A0A542TI80</accession>
<organism evidence="1 2">
    <name type="scientific">Streptomyces puniciscabiei</name>
    <dbReference type="NCBI Taxonomy" id="164348"/>
    <lineage>
        <taxon>Bacteria</taxon>
        <taxon>Bacillati</taxon>
        <taxon>Actinomycetota</taxon>
        <taxon>Actinomycetes</taxon>
        <taxon>Kitasatosporales</taxon>
        <taxon>Streptomycetaceae</taxon>
        <taxon>Streptomyces</taxon>
    </lineage>
</organism>
<dbReference type="GO" id="GO:0008704">
    <property type="term" value="F:5-carboxymethyl-2-hydroxymuconate delta-isomerase activity"/>
    <property type="evidence" value="ECO:0007669"/>
    <property type="project" value="InterPro"/>
</dbReference>
<dbReference type="InterPro" id="IPR014347">
    <property type="entry name" value="Tautomerase/MIF_sf"/>
</dbReference>
<dbReference type="SUPFAM" id="SSF55331">
    <property type="entry name" value="Tautomerase/MIF"/>
    <property type="match status" value="1"/>
</dbReference>